<feature type="domain" description="DUF4387" evidence="1">
    <location>
        <begin position="9"/>
        <end position="105"/>
    </location>
</feature>
<evidence type="ECO:0000313" key="2">
    <source>
        <dbReference type="EMBL" id="RDK06580.1"/>
    </source>
</evidence>
<dbReference type="Proteomes" id="UP000255165">
    <property type="component" value="Unassembled WGS sequence"/>
</dbReference>
<gene>
    <name evidence="2" type="ORF">DN412_30535</name>
</gene>
<organism evidence="2 3">
    <name type="scientific">Cupriavidus lacunae</name>
    <dbReference type="NCBI Taxonomy" id="2666307"/>
    <lineage>
        <taxon>Bacteria</taxon>
        <taxon>Pseudomonadati</taxon>
        <taxon>Pseudomonadota</taxon>
        <taxon>Betaproteobacteria</taxon>
        <taxon>Burkholderiales</taxon>
        <taxon>Burkholderiaceae</taxon>
        <taxon>Cupriavidus</taxon>
    </lineage>
</organism>
<name>A0A370NLT7_9BURK</name>
<sequence length="110" mass="12220">MRRSDMPRLRDIAKLIRTKNAGPFQLTLDIMFPDQRSYEHVVASGVINKPAMARFFKVDEAAVRLFNYAPGNAIKVTVPRLVTCGDPADTDLFGGQQFGSLVDIEVPPLD</sequence>
<evidence type="ECO:0000313" key="3">
    <source>
        <dbReference type="Proteomes" id="UP000255165"/>
    </source>
</evidence>
<comment type="caution">
    <text evidence="2">The sequence shown here is derived from an EMBL/GenBank/DDBJ whole genome shotgun (WGS) entry which is preliminary data.</text>
</comment>
<proteinExistence type="predicted"/>
<dbReference type="EMBL" id="QKWJ01000059">
    <property type="protein sequence ID" value="RDK06580.1"/>
    <property type="molecule type" value="Genomic_DNA"/>
</dbReference>
<protein>
    <submittedName>
        <fullName evidence="2">DUF4387 domain-containing protein</fullName>
    </submittedName>
</protein>
<dbReference type="Pfam" id="PF14330">
    <property type="entry name" value="DUF4387"/>
    <property type="match status" value="1"/>
</dbReference>
<reference evidence="3" key="1">
    <citation type="submission" date="2018-06" db="EMBL/GenBank/DDBJ databases">
        <authorList>
            <person name="Feng T."/>
            <person name="Jeon C.O."/>
        </authorList>
    </citation>
    <scope>NUCLEOTIDE SEQUENCE [LARGE SCALE GENOMIC DNA]</scope>
    <source>
        <strain evidence="3">S23</strain>
    </source>
</reference>
<dbReference type="InterPro" id="IPR025496">
    <property type="entry name" value="DUF4387"/>
</dbReference>
<keyword evidence="3" id="KW-1185">Reference proteome</keyword>
<accession>A0A370NLT7</accession>
<evidence type="ECO:0000259" key="1">
    <source>
        <dbReference type="Pfam" id="PF14330"/>
    </source>
</evidence>
<dbReference type="AlphaFoldDB" id="A0A370NLT7"/>